<protein>
    <submittedName>
        <fullName evidence="2">Uncharacterized protein</fullName>
    </submittedName>
</protein>
<feature type="compositionally biased region" description="Polar residues" evidence="1">
    <location>
        <begin position="1"/>
        <end position="12"/>
    </location>
</feature>
<evidence type="ECO:0000256" key="1">
    <source>
        <dbReference type="SAM" id="MobiDB-lite"/>
    </source>
</evidence>
<name>A0A0F9SDJ6_9ZZZZ</name>
<feature type="compositionally biased region" description="Polar residues" evidence="1">
    <location>
        <begin position="65"/>
        <end position="75"/>
    </location>
</feature>
<reference evidence="2" key="1">
    <citation type="journal article" date="2015" name="Nature">
        <title>Complex archaea that bridge the gap between prokaryotes and eukaryotes.</title>
        <authorList>
            <person name="Spang A."/>
            <person name="Saw J.H."/>
            <person name="Jorgensen S.L."/>
            <person name="Zaremba-Niedzwiedzka K."/>
            <person name="Martijn J."/>
            <person name="Lind A.E."/>
            <person name="van Eijk R."/>
            <person name="Schleper C."/>
            <person name="Guy L."/>
            <person name="Ettema T.J."/>
        </authorList>
    </citation>
    <scope>NUCLEOTIDE SEQUENCE</scope>
</reference>
<sequence>MIHVPPTTQLGSSPAWPKPRKAGLSIKKVKKGGILATRSIARGTVKEAPIKSAVLPSRLVSRSTRIASSSPTLTFQPPPPLNHMKMAM</sequence>
<evidence type="ECO:0000313" key="2">
    <source>
        <dbReference type="EMBL" id="KKN65099.1"/>
    </source>
</evidence>
<comment type="caution">
    <text evidence="2">The sequence shown here is derived from an EMBL/GenBank/DDBJ whole genome shotgun (WGS) entry which is preliminary data.</text>
</comment>
<feature type="region of interest" description="Disordered" evidence="1">
    <location>
        <begin position="65"/>
        <end position="88"/>
    </location>
</feature>
<gene>
    <name evidence="2" type="ORF">LCGC14_0484870</name>
</gene>
<dbReference type="AlphaFoldDB" id="A0A0F9SDJ6"/>
<proteinExistence type="predicted"/>
<organism evidence="2">
    <name type="scientific">marine sediment metagenome</name>
    <dbReference type="NCBI Taxonomy" id="412755"/>
    <lineage>
        <taxon>unclassified sequences</taxon>
        <taxon>metagenomes</taxon>
        <taxon>ecological metagenomes</taxon>
    </lineage>
</organism>
<dbReference type="EMBL" id="LAZR01000534">
    <property type="protein sequence ID" value="KKN65099.1"/>
    <property type="molecule type" value="Genomic_DNA"/>
</dbReference>
<feature type="region of interest" description="Disordered" evidence="1">
    <location>
        <begin position="1"/>
        <end position="23"/>
    </location>
</feature>
<accession>A0A0F9SDJ6</accession>